<dbReference type="Gene3D" id="1.20.1280.50">
    <property type="match status" value="1"/>
</dbReference>
<evidence type="ECO:0000259" key="1">
    <source>
        <dbReference type="Pfam" id="PF12937"/>
    </source>
</evidence>
<dbReference type="InterPro" id="IPR036047">
    <property type="entry name" value="F-box-like_dom_sf"/>
</dbReference>
<dbReference type="Gramene" id="ERM99575">
    <property type="protein sequence ID" value="ERM99575"/>
    <property type="gene ID" value="AMTR_s00088p00126900"/>
</dbReference>
<evidence type="ECO:0000313" key="3">
    <source>
        <dbReference type="Proteomes" id="UP000017836"/>
    </source>
</evidence>
<dbReference type="STRING" id="13333.W1NWC0"/>
<dbReference type="OrthoDB" id="1929062at2759"/>
<name>W1NWC0_AMBTC</name>
<accession>W1NWC0</accession>
<dbReference type="SUPFAM" id="SSF52047">
    <property type="entry name" value="RNI-like"/>
    <property type="match status" value="1"/>
</dbReference>
<dbReference type="InterPro" id="IPR032675">
    <property type="entry name" value="LRR_dom_sf"/>
</dbReference>
<dbReference type="PANTHER" id="PTHR38926">
    <property type="entry name" value="F-BOX DOMAIN CONTAINING PROTEIN, EXPRESSED"/>
    <property type="match status" value="1"/>
</dbReference>
<proteinExistence type="predicted"/>
<dbReference type="PANTHER" id="PTHR38926:SF5">
    <property type="entry name" value="F-BOX AND LEUCINE-RICH REPEAT PROTEIN 6"/>
    <property type="match status" value="1"/>
</dbReference>
<dbReference type="Gene3D" id="3.80.10.10">
    <property type="entry name" value="Ribonuclease Inhibitor"/>
    <property type="match status" value="1"/>
</dbReference>
<dbReference type="GO" id="GO:1905761">
    <property type="term" value="F:SCF ubiquitin ligase complex binding"/>
    <property type="evidence" value="ECO:0000318"/>
    <property type="project" value="GO_Central"/>
</dbReference>
<keyword evidence="3" id="KW-1185">Reference proteome</keyword>
<gene>
    <name evidence="2" type="ORF">AMTR_s00088p00126900</name>
</gene>
<reference evidence="3" key="1">
    <citation type="journal article" date="2013" name="Science">
        <title>The Amborella genome and the evolution of flowering plants.</title>
        <authorList>
            <consortium name="Amborella Genome Project"/>
        </authorList>
    </citation>
    <scope>NUCLEOTIDE SEQUENCE [LARGE SCALE GENOMIC DNA]</scope>
</reference>
<dbReference type="SUPFAM" id="SSF81383">
    <property type="entry name" value="F-box domain"/>
    <property type="match status" value="1"/>
</dbReference>
<dbReference type="AlphaFoldDB" id="W1NWC0"/>
<sequence>MVEEGRWENLERGILVEIFQRLSEKDRLVGFPLVCTSWREASNDPNCWKYLDLDRWCEIQRQEWPALLCTSPQNDYHRFLEFVVGIKGGIVQSIVFPGWETRERDVLYVADRCPSLKSVAFLDCNRLLSSNGKCHSLQRAIRQWPGLQAIHVSGDLLCSMWPEVEKHCNNLREVKLGGYILCEKQATCIATHIRHIKVLVLEFPFIPKQDIIPFLMCCRELERFVVKCRVKIEMDDEIRLWASHIVHFRVEYVDQNQYVEEALVGECASTAESGVSTVPGGAELLHRPPAFQNQEGLSLSQQTF</sequence>
<dbReference type="HOGENOM" id="CLU_050941_1_0_1"/>
<protein>
    <recommendedName>
        <fullName evidence="1">F-box domain-containing protein</fullName>
    </recommendedName>
</protein>
<organism evidence="2 3">
    <name type="scientific">Amborella trichopoda</name>
    <dbReference type="NCBI Taxonomy" id="13333"/>
    <lineage>
        <taxon>Eukaryota</taxon>
        <taxon>Viridiplantae</taxon>
        <taxon>Streptophyta</taxon>
        <taxon>Embryophyta</taxon>
        <taxon>Tracheophyta</taxon>
        <taxon>Spermatophyta</taxon>
        <taxon>Magnoliopsida</taxon>
        <taxon>Amborellales</taxon>
        <taxon>Amborellaceae</taxon>
        <taxon>Amborella</taxon>
    </lineage>
</organism>
<dbReference type="KEGG" id="atr:18427610"/>
<evidence type="ECO:0000313" key="2">
    <source>
        <dbReference type="EMBL" id="ERM99575.1"/>
    </source>
</evidence>
<feature type="domain" description="F-box" evidence="1">
    <location>
        <begin position="14"/>
        <end position="53"/>
    </location>
</feature>
<dbReference type="OMA" id="WREASND"/>
<dbReference type="eggNOG" id="KOG1947">
    <property type="taxonomic scope" value="Eukaryota"/>
</dbReference>
<dbReference type="InterPro" id="IPR001810">
    <property type="entry name" value="F-box_dom"/>
</dbReference>
<dbReference type="Pfam" id="PF12937">
    <property type="entry name" value="F-box-like"/>
    <property type="match status" value="1"/>
</dbReference>
<dbReference type="EMBL" id="KI394998">
    <property type="protein sequence ID" value="ERM99575.1"/>
    <property type="molecule type" value="Genomic_DNA"/>
</dbReference>
<dbReference type="Proteomes" id="UP000017836">
    <property type="component" value="Unassembled WGS sequence"/>
</dbReference>